<accession>A0A1B4VC02</accession>
<evidence type="ECO:0000259" key="3">
    <source>
        <dbReference type="Pfam" id="PF13505"/>
    </source>
</evidence>
<proteinExistence type="predicted"/>
<dbReference type="AlphaFoldDB" id="A0A1B4VC02"/>
<evidence type="ECO:0000256" key="1">
    <source>
        <dbReference type="ARBA" id="ARBA00022729"/>
    </source>
</evidence>
<feature type="domain" description="Outer membrane protein beta-barrel" evidence="3">
    <location>
        <begin position="8"/>
        <end position="152"/>
    </location>
</feature>
<sequence>MKLRTLALLTFSAALAVPPLAAAQGGFDSTKLFFGAGISQNDASGIDDEGTGFQIFGGYEFGQLARNVSLDAEVGYMDSGDMKACDTFFGIRQCAEGDAKGLWATGVGRLALNPQFDLIGRLGFDFGDDDGLMFGIGGGFNVNKQTQLRLELVERDEISSLQFNFVYRP</sequence>
<dbReference type="Gene3D" id="2.40.160.20">
    <property type="match status" value="1"/>
</dbReference>
<evidence type="ECO:0000313" key="5">
    <source>
        <dbReference type="Proteomes" id="UP000218899"/>
    </source>
</evidence>
<keyword evidence="5" id="KW-1185">Reference proteome</keyword>
<name>A0A1B4VC02_9GAMM</name>
<feature type="chain" id="PRO_5008571486" description="Outer membrane protein beta-barrel domain-containing protein" evidence="2">
    <location>
        <begin position="24"/>
        <end position="169"/>
    </location>
</feature>
<dbReference type="EMBL" id="AP014936">
    <property type="protein sequence ID" value="BAU50334.1"/>
    <property type="molecule type" value="Genomic_DNA"/>
</dbReference>
<dbReference type="InterPro" id="IPR011250">
    <property type="entry name" value="OMP/PagP_B-barrel"/>
</dbReference>
<keyword evidence="1 2" id="KW-0732">Signal</keyword>
<dbReference type="SUPFAM" id="SSF56925">
    <property type="entry name" value="OMPA-like"/>
    <property type="match status" value="1"/>
</dbReference>
<dbReference type="Pfam" id="PF13505">
    <property type="entry name" value="OMP_b-brl"/>
    <property type="match status" value="1"/>
</dbReference>
<gene>
    <name evidence="4" type="ORF">SVA_3800</name>
</gene>
<evidence type="ECO:0000313" key="4">
    <source>
        <dbReference type="EMBL" id="BAU50334.1"/>
    </source>
</evidence>
<reference evidence="4 5" key="1">
    <citation type="submission" date="2015-08" db="EMBL/GenBank/DDBJ databases">
        <title>Complete genome sequence of Sulfurifustis variabilis.</title>
        <authorList>
            <person name="Miura A."/>
            <person name="Kojima H."/>
            <person name="Fukui M."/>
        </authorList>
    </citation>
    <scope>NUCLEOTIDE SEQUENCE [LARGE SCALE GENOMIC DNA]</scope>
    <source>
        <strain evidence="5">skN76</strain>
    </source>
</reference>
<protein>
    <recommendedName>
        <fullName evidence="3">Outer membrane protein beta-barrel domain-containing protein</fullName>
    </recommendedName>
</protein>
<dbReference type="RefSeq" id="WP_169924188.1">
    <property type="nucleotide sequence ID" value="NZ_AP014936.1"/>
</dbReference>
<evidence type="ECO:0000256" key="2">
    <source>
        <dbReference type="SAM" id="SignalP"/>
    </source>
</evidence>
<dbReference type="InterPro" id="IPR027385">
    <property type="entry name" value="Beta-barrel_OMP"/>
</dbReference>
<dbReference type="KEGG" id="sva:SVA_3800"/>
<organism evidence="4 5">
    <name type="scientific">Sulfurifustis variabilis</name>
    <dbReference type="NCBI Taxonomy" id="1675686"/>
    <lineage>
        <taxon>Bacteria</taxon>
        <taxon>Pseudomonadati</taxon>
        <taxon>Pseudomonadota</taxon>
        <taxon>Gammaproteobacteria</taxon>
        <taxon>Acidiferrobacterales</taxon>
        <taxon>Acidiferrobacteraceae</taxon>
        <taxon>Sulfurifustis</taxon>
    </lineage>
</organism>
<feature type="signal peptide" evidence="2">
    <location>
        <begin position="1"/>
        <end position="23"/>
    </location>
</feature>
<dbReference type="Proteomes" id="UP000218899">
    <property type="component" value="Chromosome"/>
</dbReference>